<evidence type="ECO:0000256" key="1">
    <source>
        <dbReference type="SAM" id="Phobius"/>
    </source>
</evidence>
<keyword evidence="1" id="KW-1133">Transmembrane helix</keyword>
<sequence>MYTAQLKWPCFVPDYMRNKMQHVGAGVMDECAPNLAPGKAGHAVTIVGYGLDTTNEHTLLEGQKFMGKELGTGGLLSNQAWCKLQQYRNGECEGDQKRRLIFFTAIFILLEAGFVASFPRAIASVTKIMSSVTRIIGSVTGIIGSVTRIGGSVTGISGSVTGIIGSVTGIVNFVTEIILVWTLVHFNHILVFNCWSWLDIGHGN</sequence>
<proteinExistence type="predicted"/>
<protein>
    <submittedName>
        <fullName evidence="2">Uncharacterized protein</fullName>
    </submittedName>
</protein>
<accession>A0A553P5N1</accession>
<gene>
    <name evidence="2" type="ORF">TCAL_15691</name>
</gene>
<feature type="transmembrane region" description="Helical" evidence="1">
    <location>
        <begin position="128"/>
        <end position="146"/>
    </location>
</feature>
<dbReference type="Proteomes" id="UP000318571">
    <property type="component" value="Chromosome 3"/>
</dbReference>
<comment type="caution">
    <text evidence="2">The sequence shown here is derived from an EMBL/GenBank/DDBJ whole genome shotgun (WGS) entry which is preliminary data.</text>
</comment>
<dbReference type="EMBL" id="VCGU01000007">
    <property type="protein sequence ID" value="TRY72972.1"/>
    <property type="molecule type" value="Genomic_DNA"/>
</dbReference>
<keyword evidence="3" id="KW-1185">Reference proteome</keyword>
<feature type="transmembrane region" description="Helical" evidence="1">
    <location>
        <begin position="100"/>
        <end position="122"/>
    </location>
</feature>
<reference evidence="2 3" key="1">
    <citation type="journal article" date="2018" name="Nat. Ecol. Evol.">
        <title>Genomic signatures of mitonuclear coevolution across populations of Tigriopus californicus.</title>
        <authorList>
            <person name="Barreto F.S."/>
            <person name="Watson E.T."/>
            <person name="Lima T.G."/>
            <person name="Willett C.S."/>
            <person name="Edmands S."/>
            <person name="Li W."/>
            <person name="Burton R.S."/>
        </authorList>
    </citation>
    <scope>NUCLEOTIDE SEQUENCE [LARGE SCALE GENOMIC DNA]</scope>
    <source>
        <strain evidence="2 3">San Diego</strain>
    </source>
</reference>
<keyword evidence="1" id="KW-0812">Transmembrane</keyword>
<evidence type="ECO:0000313" key="2">
    <source>
        <dbReference type="EMBL" id="TRY72972.1"/>
    </source>
</evidence>
<organism evidence="2 3">
    <name type="scientific">Tigriopus californicus</name>
    <name type="common">Marine copepod</name>
    <dbReference type="NCBI Taxonomy" id="6832"/>
    <lineage>
        <taxon>Eukaryota</taxon>
        <taxon>Metazoa</taxon>
        <taxon>Ecdysozoa</taxon>
        <taxon>Arthropoda</taxon>
        <taxon>Crustacea</taxon>
        <taxon>Multicrustacea</taxon>
        <taxon>Hexanauplia</taxon>
        <taxon>Copepoda</taxon>
        <taxon>Harpacticoida</taxon>
        <taxon>Harpacticidae</taxon>
        <taxon>Tigriopus</taxon>
    </lineage>
</organism>
<evidence type="ECO:0000313" key="3">
    <source>
        <dbReference type="Proteomes" id="UP000318571"/>
    </source>
</evidence>
<name>A0A553P5N1_TIGCA</name>
<dbReference type="AlphaFoldDB" id="A0A553P5N1"/>
<dbReference type="InterPro" id="IPR025660">
    <property type="entry name" value="Pept_his_AS"/>
</dbReference>
<dbReference type="PROSITE" id="PS00639">
    <property type="entry name" value="THIOL_PROTEASE_HIS"/>
    <property type="match status" value="1"/>
</dbReference>
<keyword evidence="1" id="KW-0472">Membrane</keyword>